<proteinExistence type="predicted"/>
<protein>
    <submittedName>
        <fullName evidence="2">Septum formation initiator family protein</fullName>
    </submittedName>
</protein>
<name>A0A926ED92_9FIRM</name>
<accession>A0A926ED92</accession>
<evidence type="ECO:0000313" key="2">
    <source>
        <dbReference type="EMBL" id="MBC8569801.1"/>
    </source>
</evidence>
<organism evidence="2 3">
    <name type="scientific">Zongyangia hominis</name>
    <dbReference type="NCBI Taxonomy" id="2763677"/>
    <lineage>
        <taxon>Bacteria</taxon>
        <taxon>Bacillati</taxon>
        <taxon>Bacillota</taxon>
        <taxon>Clostridia</taxon>
        <taxon>Eubacteriales</taxon>
        <taxon>Oscillospiraceae</taxon>
        <taxon>Zongyangia</taxon>
    </lineage>
</organism>
<comment type="caution">
    <text evidence="2">The sequence shown here is derived from an EMBL/GenBank/DDBJ whole genome shotgun (WGS) entry which is preliminary data.</text>
</comment>
<evidence type="ECO:0000313" key="3">
    <source>
        <dbReference type="Proteomes" id="UP000660861"/>
    </source>
</evidence>
<keyword evidence="1" id="KW-0175">Coiled coil</keyword>
<gene>
    <name evidence="2" type="ORF">H8709_03040</name>
</gene>
<reference evidence="2" key="1">
    <citation type="submission" date="2020-08" db="EMBL/GenBank/DDBJ databases">
        <title>Genome public.</title>
        <authorList>
            <person name="Liu C."/>
            <person name="Sun Q."/>
        </authorList>
    </citation>
    <scope>NUCLEOTIDE SEQUENCE</scope>
    <source>
        <strain evidence="2">NSJ-54</strain>
    </source>
</reference>
<sequence>MRLAAVAFGIYLVASIVGQQLEIREKKALLANVQQQCQTQEMENMEVQRLLSQGDDRSYVEKVARDKLDYAYPDEKVFVDASGS</sequence>
<feature type="coiled-coil region" evidence="1">
    <location>
        <begin position="23"/>
        <end position="50"/>
    </location>
</feature>
<dbReference type="RefSeq" id="WP_262396888.1">
    <property type="nucleotide sequence ID" value="NZ_JACRTC010000001.1"/>
</dbReference>
<dbReference type="EMBL" id="JACRTC010000001">
    <property type="protein sequence ID" value="MBC8569801.1"/>
    <property type="molecule type" value="Genomic_DNA"/>
</dbReference>
<dbReference type="Pfam" id="PF04977">
    <property type="entry name" value="DivIC"/>
    <property type="match status" value="1"/>
</dbReference>
<dbReference type="InterPro" id="IPR007060">
    <property type="entry name" value="FtsL/DivIC"/>
</dbReference>
<evidence type="ECO:0000256" key="1">
    <source>
        <dbReference type="SAM" id="Coils"/>
    </source>
</evidence>
<dbReference type="Proteomes" id="UP000660861">
    <property type="component" value="Unassembled WGS sequence"/>
</dbReference>
<dbReference type="AlphaFoldDB" id="A0A926ED92"/>
<keyword evidence="3" id="KW-1185">Reference proteome</keyword>